<organism evidence="2 3">
    <name type="scientific">Planobispora longispora</name>
    <dbReference type="NCBI Taxonomy" id="28887"/>
    <lineage>
        <taxon>Bacteria</taxon>
        <taxon>Bacillati</taxon>
        <taxon>Actinomycetota</taxon>
        <taxon>Actinomycetes</taxon>
        <taxon>Streptosporangiales</taxon>
        <taxon>Streptosporangiaceae</taxon>
        <taxon>Planobispora</taxon>
    </lineage>
</organism>
<feature type="signal peptide" evidence="1">
    <location>
        <begin position="1"/>
        <end position="28"/>
    </location>
</feature>
<evidence type="ECO:0000313" key="2">
    <source>
        <dbReference type="EMBL" id="GIH77430.1"/>
    </source>
</evidence>
<sequence length="117" mass="12528">MKFQRLASAIAAAIVTGGGGLIALSATAAAPASAETACFYKVRNVSSGSYLNVRRGPALNANGRRYKVIDVLYPGQTTVGACRRATKNWRSVVGNAGRLGFSHKYYLNKGRKFQFEP</sequence>
<reference evidence="2 3" key="1">
    <citation type="submission" date="2021-01" db="EMBL/GenBank/DDBJ databases">
        <title>Whole genome shotgun sequence of Planobispora longispora NBRC 13918.</title>
        <authorList>
            <person name="Komaki H."/>
            <person name="Tamura T."/>
        </authorList>
    </citation>
    <scope>NUCLEOTIDE SEQUENCE [LARGE SCALE GENOMIC DNA]</scope>
    <source>
        <strain evidence="2 3">NBRC 13918</strain>
    </source>
</reference>
<accession>A0A8J3RM03</accession>
<keyword evidence="1" id="KW-0732">Signal</keyword>
<evidence type="ECO:0000313" key="3">
    <source>
        <dbReference type="Proteomes" id="UP000616724"/>
    </source>
</evidence>
<dbReference type="Proteomes" id="UP000616724">
    <property type="component" value="Unassembled WGS sequence"/>
</dbReference>
<proteinExistence type="predicted"/>
<evidence type="ECO:0000256" key="1">
    <source>
        <dbReference type="SAM" id="SignalP"/>
    </source>
</evidence>
<keyword evidence="3" id="KW-1185">Reference proteome</keyword>
<comment type="caution">
    <text evidence="2">The sequence shown here is derived from an EMBL/GenBank/DDBJ whole genome shotgun (WGS) entry which is preliminary data.</text>
</comment>
<name>A0A8J3RM03_9ACTN</name>
<dbReference type="AlphaFoldDB" id="A0A8J3RM03"/>
<dbReference type="RefSeq" id="WP_203892003.1">
    <property type="nucleotide sequence ID" value="NZ_BOOH01000030.1"/>
</dbReference>
<protein>
    <recommendedName>
        <fullName evidence="4">SH3b domain-containing protein</fullName>
    </recommendedName>
</protein>
<evidence type="ECO:0008006" key="4">
    <source>
        <dbReference type="Google" id="ProtNLM"/>
    </source>
</evidence>
<dbReference type="EMBL" id="BOOH01000030">
    <property type="protein sequence ID" value="GIH77430.1"/>
    <property type="molecule type" value="Genomic_DNA"/>
</dbReference>
<gene>
    <name evidence="2" type="ORF">Plo01_38590</name>
</gene>
<feature type="chain" id="PRO_5039128397" description="SH3b domain-containing protein" evidence="1">
    <location>
        <begin position="29"/>
        <end position="117"/>
    </location>
</feature>